<organism evidence="1 2">
    <name type="scientific">Papilio xuthus</name>
    <name type="common">Asian swallowtail butterfly</name>
    <dbReference type="NCBI Taxonomy" id="66420"/>
    <lineage>
        <taxon>Eukaryota</taxon>
        <taxon>Metazoa</taxon>
        <taxon>Ecdysozoa</taxon>
        <taxon>Arthropoda</taxon>
        <taxon>Hexapoda</taxon>
        <taxon>Insecta</taxon>
        <taxon>Pterygota</taxon>
        <taxon>Neoptera</taxon>
        <taxon>Endopterygota</taxon>
        <taxon>Lepidoptera</taxon>
        <taxon>Glossata</taxon>
        <taxon>Ditrysia</taxon>
        <taxon>Papilionoidea</taxon>
        <taxon>Papilionidae</taxon>
        <taxon>Papilioninae</taxon>
        <taxon>Papilio</taxon>
    </lineage>
</organism>
<accession>A0A194PDD1</accession>
<proteinExistence type="predicted"/>
<protein>
    <submittedName>
        <fullName evidence="1">Uncharacterized protein</fullName>
    </submittedName>
</protein>
<gene>
    <name evidence="1" type="ORF">RR46_14522</name>
</gene>
<dbReference type="Proteomes" id="UP000053268">
    <property type="component" value="Unassembled WGS sequence"/>
</dbReference>
<evidence type="ECO:0000313" key="2">
    <source>
        <dbReference type="Proteomes" id="UP000053268"/>
    </source>
</evidence>
<dbReference type="AlphaFoldDB" id="A0A194PDD1"/>
<dbReference type="EMBL" id="KQ459606">
    <property type="protein sequence ID" value="KPI91018.1"/>
    <property type="molecule type" value="Genomic_DNA"/>
</dbReference>
<reference evidence="1 2" key="1">
    <citation type="journal article" date="2015" name="Nat. Commun.">
        <title>Outbred genome sequencing and CRISPR/Cas9 gene editing in butterflies.</title>
        <authorList>
            <person name="Li X."/>
            <person name="Fan D."/>
            <person name="Zhang W."/>
            <person name="Liu G."/>
            <person name="Zhang L."/>
            <person name="Zhao L."/>
            <person name="Fang X."/>
            <person name="Chen L."/>
            <person name="Dong Y."/>
            <person name="Chen Y."/>
            <person name="Ding Y."/>
            <person name="Zhao R."/>
            <person name="Feng M."/>
            <person name="Zhu Y."/>
            <person name="Feng Y."/>
            <person name="Jiang X."/>
            <person name="Zhu D."/>
            <person name="Xiang H."/>
            <person name="Feng X."/>
            <person name="Li S."/>
            <person name="Wang J."/>
            <person name="Zhang G."/>
            <person name="Kronforst M.R."/>
            <person name="Wang W."/>
        </authorList>
    </citation>
    <scope>NUCLEOTIDE SEQUENCE [LARGE SCALE GENOMIC DNA]</scope>
    <source>
        <strain evidence="1">Ya'a_city_454_Px</strain>
        <tissue evidence="1">Whole body</tissue>
    </source>
</reference>
<evidence type="ECO:0000313" key="1">
    <source>
        <dbReference type="EMBL" id="KPI91018.1"/>
    </source>
</evidence>
<keyword evidence="2" id="KW-1185">Reference proteome</keyword>
<name>A0A194PDD1_PAPXU</name>
<sequence>MSLAHCIDYVHVDYNLFTNRREADERATKETTHVESVHVADATTADDDTQTCDGRQHHGLLAVHVPCCQEGCAYCAVFCTYCTEG</sequence>